<keyword evidence="2" id="KW-1185">Reference proteome</keyword>
<name>A0AAV2GKU5_9ROSI</name>
<gene>
    <name evidence="1" type="ORF">LTRI10_LOCUS50670</name>
</gene>
<organism evidence="1 2">
    <name type="scientific">Linum trigynum</name>
    <dbReference type="NCBI Taxonomy" id="586398"/>
    <lineage>
        <taxon>Eukaryota</taxon>
        <taxon>Viridiplantae</taxon>
        <taxon>Streptophyta</taxon>
        <taxon>Embryophyta</taxon>
        <taxon>Tracheophyta</taxon>
        <taxon>Spermatophyta</taxon>
        <taxon>Magnoliopsida</taxon>
        <taxon>eudicotyledons</taxon>
        <taxon>Gunneridae</taxon>
        <taxon>Pentapetalae</taxon>
        <taxon>rosids</taxon>
        <taxon>fabids</taxon>
        <taxon>Malpighiales</taxon>
        <taxon>Linaceae</taxon>
        <taxon>Linum</taxon>
    </lineage>
</organism>
<evidence type="ECO:0000313" key="1">
    <source>
        <dbReference type="EMBL" id="CAL1411304.1"/>
    </source>
</evidence>
<dbReference type="AlphaFoldDB" id="A0AAV2GKU5"/>
<dbReference type="Proteomes" id="UP001497516">
    <property type="component" value="Chromosome 9"/>
</dbReference>
<evidence type="ECO:0000313" key="2">
    <source>
        <dbReference type="Proteomes" id="UP001497516"/>
    </source>
</evidence>
<proteinExistence type="predicted"/>
<accession>A0AAV2GKU5</accession>
<protein>
    <submittedName>
        <fullName evidence="1">Uncharacterized protein</fullName>
    </submittedName>
</protein>
<sequence>MASETETVATRVKAVDGGNVQARLVGRDFKSTCFIASLPSPEPTSSAFVLIDLSETNRQERGPLGSADRRDIVGENNKRNTLFSAVTKHQGSLLIETLTTAKENEEE</sequence>
<reference evidence="1 2" key="1">
    <citation type="submission" date="2024-04" db="EMBL/GenBank/DDBJ databases">
        <authorList>
            <person name="Fracassetti M."/>
        </authorList>
    </citation>
    <scope>NUCLEOTIDE SEQUENCE [LARGE SCALE GENOMIC DNA]</scope>
</reference>
<dbReference type="EMBL" id="OZ034822">
    <property type="protein sequence ID" value="CAL1411304.1"/>
    <property type="molecule type" value="Genomic_DNA"/>
</dbReference>